<dbReference type="EMBL" id="SACN01000003">
    <property type="protein sequence ID" value="RVT90307.1"/>
    <property type="molecule type" value="Genomic_DNA"/>
</dbReference>
<comment type="caution">
    <text evidence="1">The sequence shown here is derived from an EMBL/GenBank/DDBJ whole genome shotgun (WGS) entry which is preliminary data.</text>
</comment>
<dbReference type="AlphaFoldDB" id="A0A437LY57"/>
<dbReference type="OrthoDB" id="7457394at2"/>
<evidence type="ECO:0000313" key="1">
    <source>
        <dbReference type="EMBL" id="RVT90307.1"/>
    </source>
</evidence>
<protein>
    <submittedName>
        <fullName evidence="1">Uncharacterized protein</fullName>
    </submittedName>
</protein>
<dbReference type="RefSeq" id="WP_127745564.1">
    <property type="nucleotide sequence ID" value="NZ_SACN01000003.1"/>
</dbReference>
<gene>
    <name evidence="1" type="ORF">EOD43_18730</name>
</gene>
<organism evidence="1 2">
    <name type="scientific">Sphingomonas crocodyli</name>
    <dbReference type="NCBI Taxonomy" id="1979270"/>
    <lineage>
        <taxon>Bacteria</taxon>
        <taxon>Pseudomonadati</taxon>
        <taxon>Pseudomonadota</taxon>
        <taxon>Alphaproteobacteria</taxon>
        <taxon>Sphingomonadales</taxon>
        <taxon>Sphingomonadaceae</taxon>
        <taxon>Sphingomonas</taxon>
    </lineage>
</organism>
<evidence type="ECO:0000313" key="2">
    <source>
        <dbReference type="Proteomes" id="UP000282971"/>
    </source>
</evidence>
<reference evidence="1 2" key="1">
    <citation type="submission" date="2019-01" db="EMBL/GenBank/DDBJ databases">
        <authorList>
            <person name="Chen W.-M."/>
        </authorList>
    </citation>
    <scope>NUCLEOTIDE SEQUENCE [LARGE SCALE GENOMIC DNA]</scope>
    <source>
        <strain evidence="1 2">CCP-7</strain>
    </source>
</reference>
<dbReference type="Proteomes" id="UP000282971">
    <property type="component" value="Unassembled WGS sequence"/>
</dbReference>
<keyword evidence="2" id="KW-1185">Reference proteome</keyword>
<name>A0A437LY57_9SPHN</name>
<sequence>MAHFQILYPHSATEWRAITADSWLASACDRQCLWASFEEAETARRKLLERSPATPLRIGLADAEPGDLDWQTREKLRFVDGTYAATPWHDEDWYQARHDAHFCHVSTEQAGKIAFTENAAKGQADRQLVMSPGRYLHRFFSDHLDNNAVETWCARLSVQLEENVLRITQDADEIEDVYVGGPASCMAHGADDFDSWCHPTRVYAGPDTALAYIGARNDAKARCVVWPGRQIYTNIYGDVSRLRLLLENAGYAQGSLNGARVRRIMDGEDFVVPYIDAGGDLDDDGDFLVIGHGGICSENTNGLGHRAWYCPRCDSDASPYEEVYRTDGGSETWCASCFDNHTVYCDHNGRSYSDEESFVTVYADTGECTVIEEDAESFGAVYLEDRSEWWASVCCRQCDASGAWFHAEDLTEYHDEWLSEAFLPKPFDDDDPDLAQAHVQAYRRLQSYGDQAVHDKPETSVPDGLADRIVPGAPARARHPACAGLPTFVLVPADRVAPHAGV</sequence>
<proteinExistence type="predicted"/>
<accession>A0A437LY57</accession>